<feature type="transmembrane region" description="Helical" evidence="5">
    <location>
        <begin position="37"/>
        <end position="54"/>
    </location>
</feature>
<evidence type="ECO:0000256" key="3">
    <source>
        <dbReference type="ARBA" id="ARBA00022989"/>
    </source>
</evidence>
<feature type="transmembrane region" description="Helical" evidence="5">
    <location>
        <begin position="12"/>
        <end position="31"/>
    </location>
</feature>
<feature type="transmembrane region" description="Helical" evidence="5">
    <location>
        <begin position="253"/>
        <end position="271"/>
    </location>
</feature>
<comment type="subcellular location">
    <subcellularLocation>
        <location evidence="1">Membrane</location>
        <topology evidence="1">Multi-pass membrane protein</topology>
    </subcellularLocation>
</comment>
<feature type="transmembrane region" description="Helical" evidence="5">
    <location>
        <begin position="125"/>
        <end position="152"/>
    </location>
</feature>
<reference evidence="7 8" key="1">
    <citation type="submission" date="2017-10" db="EMBL/GenBank/DDBJ databases">
        <title>Whole genome sequencing of members of genus Pseudoxanthomonas.</title>
        <authorList>
            <person name="Kumar S."/>
            <person name="Bansal K."/>
            <person name="Kaur A."/>
            <person name="Patil P."/>
            <person name="Sharma S."/>
            <person name="Patil P.B."/>
        </authorList>
    </citation>
    <scope>NUCLEOTIDE SEQUENCE [LARGE SCALE GENOMIC DNA]</scope>
    <source>
        <strain evidence="7 8">DSM 17801</strain>
    </source>
</reference>
<dbReference type="EMBL" id="PDWN01000005">
    <property type="protein sequence ID" value="KAF1695469.1"/>
    <property type="molecule type" value="Genomic_DNA"/>
</dbReference>
<protein>
    <recommendedName>
        <fullName evidence="6">O-antigen ligase-related domain-containing protein</fullName>
    </recommendedName>
</protein>
<evidence type="ECO:0000259" key="6">
    <source>
        <dbReference type="Pfam" id="PF04932"/>
    </source>
</evidence>
<evidence type="ECO:0000313" key="7">
    <source>
        <dbReference type="EMBL" id="KAF1695469.1"/>
    </source>
</evidence>
<dbReference type="Proteomes" id="UP000788419">
    <property type="component" value="Unassembled WGS sequence"/>
</dbReference>
<dbReference type="Pfam" id="PF04932">
    <property type="entry name" value="Wzy_C"/>
    <property type="match status" value="1"/>
</dbReference>
<evidence type="ECO:0000313" key="8">
    <source>
        <dbReference type="Proteomes" id="UP000788419"/>
    </source>
</evidence>
<evidence type="ECO:0000256" key="5">
    <source>
        <dbReference type="SAM" id="Phobius"/>
    </source>
</evidence>
<feature type="transmembrane region" description="Helical" evidence="5">
    <location>
        <begin position="210"/>
        <end position="241"/>
    </location>
</feature>
<dbReference type="PANTHER" id="PTHR37422">
    <property type="entry name" value="TEICHURONIC ACID BIOSYNTHESIS PROTEIN TUAE"/>
    <property type="match status" value="1"/>
</dbReference>
<keyword evidence="8" id="KW-1185">Reference proteome</keyword>
<organism evidence="7 8">
    <name type="scientific">Pseudoxanthomonas daejeonensis</name>
    <dbReference type="NCBI Taxonomy" id="266062"/>
    <lineage>
        <taxon>Bacteria</taxon>
        <taxon>Pseudomonadati</taxon>
        <taxon>Pseudomonadota</taxon>
        <taxon>Gammaproteobacteria</taxon>
        <taxon>Lysobacterales</taxon>
        <taxon>Lysobacteraceae</taxon>
        <taxon>Pseudoxanthomonas</taxon>
    </lineage>
</organism>
<accession>A0ABQ6Z8E3</accession>
<keyword evidence="2 5" id="KW-0812">Transmembrane</keyword>
<proteinExistence type="predicted"/>
<keyword evidence="3 5" id="KW-1133">Transmembrane helix</keyword>
<keyword evidence="4 5" id="KW-0472">Membrane</keyword>
<dbReference type="InterPro" id="IPR051533">
    <property type="entry name" value="WaaL-like"/>
</dbReference>
<evidence type="ECO:0000256" key="2">
    <source>
        <dbReference type="ARBA" id="ARBA00022692"/>
    </source>
</evidence>
<comment type="caution">
    <text evidence="7">The sequence shown here is derived from an EMBL/GenBank/DDBJ whole genome shotgun (WGS) entry which is preliminary data.</text>
</comment>
<dbReference type="PANTHER" id="PTHR37422:SF21">
    <property type="entry name" value="EXOQ-LIKE PROTEIN"/>
    <property type="match status" value="1"/>
</dbReference>
<name>A0ABQ6Z8E3_9GAMM</name>
<gene>
    <name evidence="7" type="ORF">CSC65_06805</name>
</gene>
<dbReference type="RefSeq" id="WP_162409790.1">
    <property type="nucleotide sequence ID" value="NZ_PDWN01000005.1"/>
</dbReference>
<dbReference type="InterPro" id="IPR007016">
    <property type="entry name" value="O-antigen_ligase-rel_domated"/>
</dbReference>
<evidence type="ECO:0000256" key="1">
    <source>
        <dbReference type="ARBA" id="ARBA00004141"/>
    </source>
</evidence>
<sequence length="444" mass="46945">MPNWPADDATHARAFAWTPWWLLAFVALWPLPGPAEGVLALGAMALLAQLLFAIARRRVLPLDRRAAWLATALFAVYWLPELLSAPDALDRGRALKEVAADLRYLPFLWGVAIAVHAARGRKIVFAGLALIVGAWTLDALTQALLGASPLFWSLDALKRGMGGEAFCSAAEVMAADRLGGVFGPCNLKLGLVLASLSPFLLSAASRRSGVLGWCVAALALGIAIVLGGARAAWLTYALVLVFSGWRALGARRLSAFAAASLLGIAALYLVSPQLQQRVARTTMALQADGSGVDGALSGRARIWQGAACMAREHPLNGVGVRGFRVAWPQCDPAPAQAPAWGGGEAYHAHQLVLELLSETGLSGLLLWLAGAGLVWRSWRRADPIARDRARPALLALAVTVFPLNTHLAFYSTFWGGLVLLLAGLYAGALYGRAGVYAGGVEGRS</sequence>
<evidence type="ECO:0000256" key="4">
    <source>
        <dbReference type="ARBA" id="ARBA00023136"/>
    </source>
</evidence>
<feature type="domain" description="O-antigen ligase-related" evidence="6">
    <location>
        <begin position="216"/>
        <end position="368"/>
    </location>
</feature>
<feature type="transmembrane region" description="Helical" evidence="5">
    <location>
        <begin position="413"/>
        <end position="431"/>
    </location>
</feature>